<evidence type="ECO:0000256" key="8">
    <source>
        <dbReference type="ARBA" id="ARBA00054077"/>
    </source>
</evidence>
<feature type="binding site" evidence="13">
    <location>
        <position position="30"/>
    </location>
    <ligand>
        <name>Mg(2+)</name>
        <dbReference type="ChEBI" id="CHEBI:18420"/>
    </ligand>
</feature>
<dbReference type="PROSITE" id="PS51417">
    <property type="entry name" value="ARF"/>
    <property type="match status" value="1"/>
</dbReference>
<dbReference type="FunFam" id="3.40.50.300:FF:000412">
    <property type="entry name" value="ADP-ribosylation factor 1"/>
    <property type="match status" value="1"/>
</dbReference>
<dbReference type="SMART" id="SM00178">
    <property type="entry name" value="SAR"/>
    <property type="match status" value="1"/>
</dbReference>
<comment type="subcellular location">
    <subcellularLocation>
        <location evidence="1">Cytoplasm</location>
        <location evidence="1">Cytoskeleton</location>
        <location evidence="1">Microtubule organizing center</location>
        <location evidence="1">Centrosome</location>
    </subcellularLocation>
</comment>
<evidence type="ECO:0000256" key="9">
    <source>
        <dbReference type="ARBA" id="ARBA00061881"/>
    </source>
</evidence>
<organism evidence="15">
    <name type="scientific">Xenopus tropicalis</name>
    <name type="common">Western clawed frog</name>
    <name type="synonym">Silurana tropicalis</name>
    <dbReference type="NCBI Taxonomy" id="8364"/>
    <lineage>
        <taxon>Eukaryota</taxon>
        <taxon>Metazoa</taxon>
        <taxon>Chordata</taxon>
        <taxon>Craniata</taxon>
        <taxon>Vertebrata</taxon>
        <taxon>Euteleostomi</taxon>
        <taxon>Amphibia</taxon>
        <taxon>Batrachia</taxon>
        <taxon>Anura</taxon>
        <taxon>Pipoidea</taxon>
        <taxon>Pipidae</taxon>
        <taxon>Xenopodinae</taxon>
        <taxon>Xenopus</taxon>
        <taxon>Silurana</taxon>
    </lineage>
</organism>
<dbReference type="CDD" id="cd04154">
    <property type="entry name" value="Arl2"/>
    <property type="match status" value="1"/>
</dbReference>
<feature type="binding site" evidence="12">
    <location>
        <begin position="125"/>
        <end position="128"/>
    </location>
    <ligand>
        <name>GTP</name>
        <dbReference type="ChEBI" id="CHEBI:37565"/>
    </ligand>
</feature>
<evidence type="ECO:0000256" key="4">
    <source>
        <dbReference type="ARBA" id="ARBA00022741"/>
    </source>
</evidence>
<comment type="subunit">
    <text evidence="9">Interacts with ARL14EP.</text>
</comment>
<evidence type="ECO:0000256" key="14">
    <source>
        <dbReference type="RuleBase" id="RU003925"/>
    </source>
</evidence>
<dbReference type="GO" id="GO:0046872">
    <property type="term" value="F:metal ion binding"/>
    <property type="evidence" value="ECO:0007669"/>
    <property type="project" value="UniProtKB-KW"/>
</dbReference>
<dbReference type="InterPro" id="IPR044612">
    <property type="entry name" value="ARL2/3"/>
</dbReference>
<keyword evidence="13" id="KW-0460">Magnesium</keyword>
<evidence type="ECO:0000256" key="10">
    <source>
        <dbReference type="ARBA" id="ARBA00072405"/>
    </source>
</evidence>
<dbReference type="Ensembl" id="ENSXETT00000113447">
    <property type="protein sequence ID" value="ENSXETP00000115695"/>
    <property type="gene ID" value="ENSXETG00000046568"/>
</dbReference>
<evidence type="ECO:0000256" key="3">
    <source>
        <dbReference type="ARBA" id="ARBA00022707"/>
    </source>
</evidence>
<dbReference type="Gene3D" id="3.40.50.300">
    <property type="entry name" value="P-loop containing nucleotide triphosphate hydrolases"/>
    <property type="match status" value="1"/>
</dbReference>
<dbReference type="GO" id="GO:0030010">
    <property type="term" value="P:establishment of cell polarity"/>
    <property type="evidence" value="ECO:0007669"/>
    <property type="project" value="UniProtKB-ARBA"/>
</dbReference>
<comment type="similarity">
    <text evidence="2 14">Belongs to the small GTPase superfamily. Arf family.</text>
</comment>
<dbReference type="SUPFAM" id="SSF52540">
    <property type="entry name" value="P-loop containing nucleoside triphosphate hydrolases"/>
    <property type="match status" value="1"/>
</dbReference>
<dbReference type="PRINTS" id="PR00328">
    <property type="entry name" value="SAR1GTPBP"/>
</dbReference>
<evidence type="ECO:0000256" key="11">
    <source>
        <dbReference type="ARBA" id="ARBA00077764"/>
    </source>
</evidence>
<accession>A0A803K5Q3</accession>
<dbReference type="GO" id="GO:0005813">
    <property type="term" value="C:centrosome"/>
    <property type="evidence" value="ECO:0007669"/>
    <property type="project" value="UniProtKB-SubCell"/>
</dbReference>
<evidence type="ECO:0000256" key="12">
    <source>
        <dbReference type="PIRSR" id="PIRSR606689-1"/>
    </source>
</evidence>
<proteinExistence type="inferred from homology"/>
<evidence type="ECO:0000313" key="15">
    <source>
        <dbReference type="Ensembl" id="ENSXETP00000115695"/>
    </source>
</evidence>
<dbReference type="GeneTree" id="ENSGT00940000157941"/>
<dbReference type="Pfam" id="PF00025">
    <property type="entry name" value="Arf"/>
    <property type="match status" value="1"/>
</dbReference>
<evidence type="ECO:0000256" key="2">
    <source>
        <dbReference type="ARBA" id="ARBA00010290"/>
    </source>
</evidence>
<keyword evidence="13" id="KW-0479">Metal-binding</keyword>
<dbReference type="SMART" id="SM00177">
    <property type="entry name" value="ARF"/>
    <property type="match status" value="1"/>
</dbReference>
<evidence type="ECO:0000256" key="7">
    <source>
        <dbReference type="ARBA" id="ARBA00026198"/>
    </source>
</evidence>
<reference evidence="15" key="1">
    <citation type="journal article" date="2010" name="Science">
        <title>The genome of the Western clawed frog Xenopus tropicalis.</title>
        <authorList>
            <person name="Hellsten U."/>
            <person name="Harland R.M."/>
            <person name="Gilchrist M.J."/>
            <person name="Hendrix D."/>
            <person name="Jurka J."/>
            <person name="Kapitonov V."/>
            <person name="Ovcharenko I."/>
            <person name="Putnam N.H."/>
            <person name="Shu S."/>
            <person name="Taher L."/>
            <person name="Blitz I.L."/>
            <person name="Blumberg B."/>
            <person name="Dichmann D.S."/>
            <person name="Dubchak I."/>
            <person name="Amaya E."/>
            <person name="Detter J.C."/>
            <person name="Fletcher R."/>
            <person name="Gerhard D.S."/>
            <person name="Goodstein D."/>
            <person name="Graves T."/>
            <person name="Grigoriev I.V."/>
            <person name="Grimwood J."/>
            <person name="Kawashima T."/>
            <person name="Lindquist E."/>
            <person name="Lucas S.M."/>
            <person name="Mead P.E."/>
            <person name="Mitros T."/>
            <person name="Ogino H."/>
            <person name="Ohta Y."/>
            <person name="Poliakov A.V."/>
            <person name="Pollet N."/>
            <person name="Robert J."/>
            <person name="Salamov A."/>
            <person name="Sater A.K."/>
            <person name="Schmutz J."/>
            <person name="Terry A."/>
            <person name="Vize P.D."/>
            <person name="Warren W.C."/>
            <person name="Wells D."/>
            <person name="Wills A."/>
            <person name="Wilson R.K."/>
            <person name="Zimmerman L.B."/>
            <person name="Zorn A.M."/>
            <person name="Grainger R."/>
            <person name="Grammer T."/>
            <person name="Khokha M.K."/>
            <person name="Richardson P.M."/>
            <person name="Rokhsar D.S."/>
        </authorList>
    </citation>
    <scope>NUCLEOTIDE SEQUENCE [LARGE SCALE GENOMIC DNA]</scope>
    <source>
        <strain evidence="15">Nigerian</strain>
    </source>
</reference>
<reference evidence="15" key="2">
    <citation type="submission" date="2021-03" db="UniProtKB">
        <authorList>
            <consortium name="Ensembl"/>
        </authorList>
    </citation>
    <scope>IDENTIFICATION</scope>
</reference>
<dbReference type="AlphaFoldDB" id="A0A803K5Q3"/>
<gene>
    <name evidence="15" type="primary">arl2</name>
</gene>
<evidence type="ECO:0000256" key="6">
    <source>
        <dbReference type="ARBA" id="ARBA00023288"/>
    </source>
</evidence>
<feature type="binding site" evidence="12">
    <location>
        <position position="69"/>
    </location>
    <ligand>
        <name>GTP</name>
        <dbReference type="ChEBI" id="CHEBI:37565"/>
    </ligand>
</feature>
<dbReference type="InterPro" id="IPR006689">
    <property type="entry name" value="Small_GTPase_ARF/SAR"/>
</dbReference>
<feature type="binding site" evidence="12">
    <location>
        <begin position="23"/>
        <end position="30"/>
    </location>
    <ligand>
        <name>GTP</name>
        <dbReference type="ChEBI" id="CHEBI:37565"/>
    </ligand>
</feature>
<dbReference type="GO" id="GO:0003924">
    <property type="term" value="F:GTPase activity"/>
    <property type="evidence" value="ECO:0007669"/>
    <property type="project" value="InterPro"/>
</dbReference>
<dbReference type="PANTHER" id="PTHR45697">
    <property type="entry name" value="ADP-RIBOSYLATION FACTOR-LIKE PROTEIN 2-RELATED"/>
    <property type="match status" value="1"/>
</dbReference>
<keyword evidence="6" id="KW-0449">Lipoprotein</keyword>
<dbReference type="InterPro" id="IPR045873">
    <property type="entry name" value="Arl2"/>
</dbReference>
<comment type="function">
    <text evidence="8">GTPase that recruits MYO1E to MHC class II-containing vesicles via the effector protein ARL14EP and hence controls the movement of these vesicles along the actin cytoskeleton in dendritic cells.</text>
</comment>
<protein>
    <recommendedName>
        <fullName evidence="10">ADP-ribosylation factor-like protein 14</fullName>
    </recommendedName>
    <alternativeName>
        <fullName evidence="11">ADP-ribosylation factor 7</fullName>
    </alternativeName>
    <alternativeName>
        <fullName evidence="7">ADP-ribosylation factor-like protein 2</fullName>
    </alternativeName>
</protein>
<name>A0A803K5Q3_XENTR</name>
<keyword evidence="5 12" id="KW-0342">GTP-binding</keyword>
<keyword evidence="4 12" id="KW-0547">Nucleotide-binding</keyword>
<evidence type="ECO:0000256" key="13">
    <source>
        <dbReference type="PIRSR" id="PIRSR606689-2"/>
    </source>
</evidence>
<keyword evidence="3" id="KW-0519">Myristate</keyword>
<evidence type="ECO:0000256" key="5">
    <source>
        <dbReference type="ARBA" id="ARBA00023134"/>
    </source>
</evidence>
<dbReference type="GO" id="GO:0005525">
    <property type="term" value="F:GTP binding"/>
    <property type="evidence" value="ECO:0007669"/>
    <property type="project" value="UniProtKB-KW"/>
</dbReference>
<dbReference type="InterPro" id="IPR027417">
    <property type="entry name" value="P-loop_NTPase"/>
</dbReference>
<dbReference type="InterPro" id="IPR005225">
    <property type="entry name" value="Small_GTP-bd"/>
</dbReference>
<sequence length="176" mass="19881">MGLLTILKKMKQKEREVRLLMLGLDNAGKTTILKKFNGEDINTISPTLGFNIKTLEHRGFKLNMWDVGGQKSLRSYWRNYFESTDGLIWVVDSADRARLQDCAQELAGLLLEERLAGATLLVFANKQDLPGALSKDAIKEDRGMKRVRLNGGNSGWLGAIMKKKLYFPIQLSNAFY</sequence>
<evidence type="ECO:0000256" key="1">
    <source>
        <dbReference type="ARBA" id="ARBA00004300"/>
    </source>
</evidence>
<feature type="binding site" evidence="13">
    <location>
        <position position="47"/>
    </location>
    <ligand>
        <name>Mg(2+)</name>
        <dbReference type="ChEBI" id="CHEBI:18420"/>
    </ligand>
</feature>
<dbReference type="NCBIfam" id="TIGR00231">
    <property type="entry name" value="small_GTP"/>
    <property type="match status" value="1"/>
</dbReference>